<dbReference type="AlphaFoldDB" id="A0AAW2FUM9"/>
<accession>A0AAW2FUM9</accession>
<dbReference type="Proteomes" id="UP001430953">
    <property type="component" value="Unassembled WGS sequence"/>
</dbReference>
<reference evidence="1 2" key="1">
    <citation type="submission" date="2023-03" db="EMBL/GenBank/DDBJ databases">
        <title>High recombination rates correlate with genetic variation in Cardiocondyla obscurior ants.</title>
        <authorList>
            <person name="Errbii M."/>
        </authorList>
    </citation>
    <scope>NUCLEOTIDE SEQUENCE [LARGE SCALE GENOMIC DNA]</scope>
    <source>
        <strain evidence="1">Alpha-2009</strain>
        <tissue evidence="1">Whole body</tissue>
    </source>
</reference>
<comment type="caution">
    <text evidence="1">The sequence shown here is derived from an EMBL/GenBank/DDBJ whole genome shotgun (WGS) entry which is preliminary data.</text>
</comment>
<proteinExistence type="predicted"/>
<name>A0AAW2FUM9_9HYME</name>
<organism evidence="1 2">
    <name type="scientific">Cardiocondyla obscurior</name>
    <dbReference type="NCBI Taxonomy" id="286306"/>
    <lineage>
        <taxon>Eukaryota</taxon>
        <taxon>Metazoa</taxon>
        <taxon>Ecdysozoa</taxon>
        <taxon>Arthropoda</taxon>
        <taxon>Hexapoda</taxon>
        <taxon>Insecta</taxon>
        <taxon>Pterygota</taxon>
        <taxon>Neoptera</taxon>
        <taxon>Endopterygota</taxon>
        <taxon>Hymenoptera</taxon>
        <taxon>Apocrita</taxon>
        <taxon>Aculeata</taxon>
        <taxon>Formicoidea</taxon>
        <taxon>Formicidae</taxon>
        <taxon>Myrmicinae</taxon>
        <taxon>Cardiocondyla</taxon>
    </lineage>
</organism>
<dbReference type="EMBL" id="JADYXP020000008">
    <property type="protein sequence ID" value="KAL0119148.1"/>
    <property type="molecule type" value="Genomic_DNA"/>
</dbReference>
<evidence type="ECO:0000313" key="2">
    <source>
        <dbReference type="Proteomes" id="UP001430953"/>
    </source>
</evidence>
<protein>
    <submittedName>
        <fullName evidence="1">Uncharacterized protein</fullName>
    </submittedName>
</protein>
<evidence type="ECO:0000313" key="1">
    <source>
        <dbReference type="EMBL" id="KAL0119148.1"/>
    </source>
</evidence>
<sequence length="128" mass="15031">MIAIVQCRAHILTIDLSKVASAAHRYSDRACPRSITADSRPHDRPSVYPTCPRYEYLGHATEKYSSDPCFRCNPRSRYRPVCRRPRCYTQRKYTKIKISHYNNFVFTFCVNDKTFLKAIKIYLGKNMN</sequence>
<gene>
    <name evidence="1" type="ORF">PUN28_009626</name>
</gene>
<keyword evidence="2" id="KW-1185">Reference proteome</keyword>